<accession>A0A238KKG9</accession>
<feature type="domain" description="ABC transmembrane type-1" evidence="8">
    <location>
        <begin position="145"/>
        <end position="324"/>
    </location>
</feature>
<feature type="transmembrane region" description="Helical" evidence="7">
    <location>
        <begin position="706"/>
        <end position="727"/>
    </location>
</feature>
<dbReference type="GO" id="GO:0015871">
    <property type="term" value="P:choline transport"/>
    <property type="evidence" value="ECO:0007669"/>
    <property type="project" value="TreeGrafter"/>
</dbReference>
<feature type="domain" description="ABC transmembrane type-1" evidence="8">
    <location>
        <begin position="542"/>
        <end position="723"/>
    </location>
</feature>
<keyword evidence="10" id="KW-1185">Reference proteome</keyword>
<keyword evidence="4 7" id="KW-0812">Transmembrane</keyword>
<keyword evidence="6 7" id="KW-0472">Membrane</keyword>
<feature type="transmembrane region" description="Helical" evidence="7">
    <location>
        <begin position="467"/>
        <end position="487"/>
    </location>
</feature>
<evidence type="ECO:0000256" key="2">
    <source>
        <dbReference type="ARBA" id="ARBA00022448"/>
    </source>
</evidence>
<dbReference type="SUPFAM" id="SSF161098">
    <property type="entry name" value="MetI-like"/>
    <property type="match status" value="2"/>
</dbReference>
<feature type="transmembrane region" description="Helical" evidence="7">
    <location>
        <begin position="445"/>
        <end position="461"/>
    </location>
</feature>
<proteinExistence type="inferred from homology"/>
<feature type="transmembrane region" description="Helical" evidence="7">
    <location>
        <begin position="271"/>
        <end position="291"/>
    </location>
</feature>
<dbReference type="InterPro" id="IPR035906">
    <property type="entry name" value="MetI-like_sf"/>
</dbReference>
<feature type="transmembrane region" description="Helical" evidence="7">
    <location>
        <begin position="347"/>
        <end position="368"/>
    </location>
</feature>
<evidence type="ECO:0000256" key="3">
    <source>
        <dbReference type="ARBA" id="ARBA00022475"/>
    </source>
</evidence>
<dbReference type="PANTHER" id="PTHR47737">
    <property type="entry name" value="GLYCINE BETAINE/PROLINE BETAINE TRANSPORT SYSTEM PERMEASE PROTEIN PROW"/>
    <property type="match status" value="1"/>
</dbReference>
<feature type="transmembrane region" description="Helical" evidence="7">
    <location>
        <begin position="522"/>
        <end position="542"/>
    </location>
</feature>
<dbReference type="Proteomes" id="UP000203464">
    <property type="component" value="Unassembled WGS sequence"/>
</dbReference>
<feature type="transmembrane region" description="Helical" evidence="7">
    <location>
        <begin position="303"/>
        <end position="320"/>
    </location>
</feature>
<feature type="transmembrane region" description="Helical" evidence="7">
    <location>
        <begin position="209"/>
        <end position="230"/>
    </location>
</feature>
<comment type="similarity">
    <text evidence="7">Belongs to the binding-protein-dependent transport system permease family.</text>
</comment>
<feature type="transmembrane region" description="Helical" evidence="7">
    <location>
        <begin position="21"/>
        <end position="42"/>
    </location>
</feature>
<feature type="transmembrane region" description="Helical" evidence="7">
    <location>
        <begin position="103"/>
        <end position="120"/>
    </location>
</feature>
<dbReference type="GO" id="GO:0015226">
    <property type="term" value="F:carnitine transmembrane transporter activity"/>
    <property type="evidence" value="ECO:0007669"/>
    <property type="project" value="TreeGrafter"/>
</dbReference>
<reference evidence="10" key="1">
    <citation type="submission" date="2017-05" db="EMBL/GenBank/DDBJ databases">
        <authorList>
            <person name="Rodrigo-Torres L."/>
            <person name="Arahal R. D."/>
            <person name="Lucena T."/>
        </authorList>
    </citation>
    <scope>NUCLEOTIDE SEQUENCE [LARGE SCALE GENOMIC DNA]</scope>
    <source>
        <strain evidence="10">CECT 8868</strain>
    </source>
</reference>
<name>A0A238KKG9_9RHOB</name>
<dbReference type="EMBL" id="FXYD01000004">
    <property type="protein sequence ID" value="SMX42566.1"/>
    <property type="molecule type" value="Genomic_DNA"/>
</dbReference>
<evidence type="ECO:0000256" key="5">
    <source>
        <dbReference type="ARBA" id="ARBA00022989"/>
    </source>
</evidence>
<evidence type="ECO:0000256" key="4">
    <source>
        <dbReference type="ARBA" id="ARBA00022692"/>
    </source>
</evidence>
<protein>
    <submittedName>
        <fullName evidence="9">Glycine betaine transport system permease protein OpuAB</fullName>
    </submittedName>
</protein>
<dbReference type="PANTHER" id="PTHR47737:SF1">
    <property type="entry name" value="GLYCINE BETAINE_PROLINE BETAINE TRANSPORT SYSTEM PERMEASE PROTEIN PROW"/>
    <property type="match status" value="1"/>
</dbReference>
<keyword evidence="3" id="KW-1003">Cell membrane</keyword>
<dbReference type="GO" id="GO:0043190">
    <property type="term" value="C:ATP-binding cassette (ABC) transporter complex"/>
    <property type="evidence" value="ECO:0007669"/>
    <property type="project" value="TreeGrafter"/>
</dbReference>
<dbReference type="Pfam" id="PF00528">
    <property type="entry name" value="BPD_transp_1"/>
    <property type="match status" value="2"/>
</dbReference>
<evidence type="ECO:0000256" key="7">
    <source>
        <dbReference type="RuleBase" id="RU363032"/>
    </source>
</evidence>
<dbReference type="AlphaFoldDB" id="A0A238KKG9"/>
<organism evidence="9 10">
    <name type="scientific">Octadecabacter ascidiaceicola</name>
    <dbReference type="NCBI Taxonomy" id="1655543"/>
    <lineage>
        <taxon>Bacteria</taxon>
        <taxon>Pseudomonadati</taxon>
        <taxon>Pseudomonadota</taxon>
        <taxon>Alphaproteobacteria</taxon>
        <taxon>Rhodobacterales</taxon>
        <taxon>Roseobacteraceae</taxon>
        <taxon>Octadecabacter</taxon>
    </lineage>
</organism>
<dbReference type="RefSeq" id="WP_245848267.1">
    <property type="nucleotide sequence ID" value="NZ_FXYD01000004.1"/>
</dbReference>
<keyword evidence="5 7" id="KW-1133">Transmembrane helix</keyword>
<dbReference type="CDD" id="cd06261">
    <property type="entry name" value="TM_PBP2"/>
    <property type="match status" value="2"/>
</dbReference>
<dbReference type="PROSITE" id="PS50928">
    <property type="entry name" value="ABC_TM1"/>
    <property type="match status" value="2"/>
</dbReference>
<dbReference type="InterPro" id="IPR000515">
    <property type="entry name" value="MetI-like"/>
</dbReference>
<dbReference type="GO" id="GO:0031460">
    <property type="term" value="P:glycine betaine transport"/>
    <property type="evidence" value="ECO:0007669"/>
    <property type="project" value="TreeGrafter"/>
</dbReference>
<feature type="transmembrane region" description="Helical" evidence="7">
    <location>
        <begin position="183"/>
        <end position="203"/>
    </location>
</feature>
<gene>
    <name evidence="9" type="primary">opuAB_2</name>
    <name evidence="9" type="ORF">OCA8868_02782</name>
</gene>
<evidence type="ECO:0000313" key="9">
    <source>
        <dbReference type="EMBL" id="SMX42566.1"/>
    </source>
</evidence>
<feature type="transmembrane region" description="Helical" evidence="7">
    <location>
        <begin position="554"/>
        <end position="574"/>
    </location>
</feature>
<dbReference type="GO" id="GO:0005275">
    <property type="term" value="F:amine transmembrane transporter activity"/>
    <property type="evidence" value="ECO:0007669"/>
    <property type="project" value="TreeGrafter"/>
</dbReference>
<dbReference type="Gene3D" id="1.10.3720.10">
    <property type="entry name" value="MetI-like"/>
    <property type="match status" value="2"/>
</dbReference>
<evidence type="ECO:0000259" key="8">
    <source>
        <dbReference type="PROSITE" id="PS50928"/>
    </source>
</evidence>
<feature type="transmembrane region" description="Helical" evidence="7">
    <location>
        <begin position="658"/>
        <end position="686"/>
    </location>
</feature>
<sequence length="737" mass="81091">MAEAATNVTSSRLTPKKAVTGLLGFAVALTLMQYVGLLPAWLHRLPEQFVPPLADWLDAIFNFIKDDLHLLDLTRFLTGGLQWLIDVSSNILFGKRRWPNFEPIPWTAIAAVAGIVGYYLGGWRLAALGAGTFIWTALIGQWEIAMETMSVLVVAAPLAFVIGLLLGIWSWKSKAVENALMPILSLLQTIPFFTYLLPAVIFFKVGPTAGAVATTIYAIPPMILMTSLGLKKVSPEVVEAGKMSGCSRWQMLRYVYIPSARTEILVGVNQVIMLSLAMVVLTAFIGMPGLGAKLLSMMGSFKLGRSLEIGITIVLLAVMLDRLSKAWVVKQPVHHEKGTGWLERHKFFAMSVVAFIGCVILAQFVPVAGELGRGQDFSQGRELDRFVKDDLLQNPVLKAVTNGLRVFMNNYVLIPFRNFLLSIPTPAFIAIVVAMAWGMAGRKQALIAFLFFLWVMFSGWWDRSVITIYYVLTSTAVAALVAIPLAVWGASPPAEKIDFSKGVSLSVVTGIISLLFRRSIIFSGALIAAGVLRYILWSLGVFGEEPNATTYSIVYWTIFGASFYVIWKIAGQMLRDVFLLLAADTAQTFPSFVYLLPAIMLFSITPIAVLFAIMIFAMVPLIRYTIEGLRAVPEEMTEAADMSGATRLQKLWTVQFPLALPTMAVGFNQALMFAFFMTMIAAYIGTVDLGQELQRTLAGTDLGKNFVLGLNVAFMALSFDLVINRWASHKKRILGLK</sequence>
<evidence type="ECO:0000256" key="1">
    <source>
        <dbReference type="ARBA" id="ARBA00004651"/>
    </source>
</evidence>
<comment type="subcellular location">
    <subcellularLocation>
        <location evidence="1 7">Cell membrane</location>
        <topology evidence="1 7">Multi-pass membrane protein</topology>
    </subcellularLocation>
</comment>
<feature type="transmembrane region" description="Helical" evidence="7">
    <location>
        <begin position="150"/>
        <end position="171"/>
    </location>
</feature>
<feature type="transmembrane region" description="Helical" evidence="7">
    <location>
        <begin position="594"/>
        <end position="622"/>
    </location>
</feature>
<feature type="transmembrane region" description="Helical" evidence="7">
    <location>
        <begin position="419"/>
        <end position="438"/>
    </location>
</feature>
<evidence type="ECO:0000313" key="10">
    <source>
        <dbReference type="Proteomes" id="UP000203464"/>
    </source>
</evidence>
<keyword evidence="2 7" id="KW-0813">Transport</keyword>
<evidence type="ECO:0000256" key="6">
    <source>
        <dbReference type="ARBA" id="ARBA00023136"/>
    </source>
</evidence>